<evidence type="ECO:0000313" key="3">
    <source>
        <dbReference type="Proteomes" id="UP000247781"/>
    </source>
</evidence>
<feature type="compositionally biased region" description="Polar residues" evidence="1">
    <location>
        <begin position="375"/>
        <end position="386"/>
    </location>
</feature>
<gene>
    <name evidence="2" type="ORF">C8E89_12848</name>
</gene>
<accession>A0A318H8V8</accession>
<feature type="compositionally biased region" description="Pro residues" evidence="1">
    <location>
        <begin position="442"/>
        <end position="454"/>
    </location>
</feature>
<feature type="compositionally biased region" description="Polar residues" evidence="1">
    <location>
        <begin position="211"/>
        <end position="223"/>
    </location>
</feature>
<name>A0A318H8V8_9MYCO</name>
<sequence>MTSADTWSDTAEALRQKSEADAIIASGIRKSADGLSLDNCGHMIDGMHGMYMRDAMAVMDQSDLYQGMSTVVDEVAQLIYHARIQLDQIDRAANEKIEQLKAAAQGGGIGASLKLSTLVSAIASVVSAARTAAETLSASIAAEIATQAARIGADGKQPKPQPSGNSGPLIGPADLRGLSGGGNPRDGMPTGLQIPLKAGEGTADSLGDTEPLSNGNPKGSSLGETEPTAGDKANADGAPSAAAASAGKDPRVNPRSVLGDTDSGPAGPGIIPGPVISRTQTGTPSMPISGASSGLSFPSTGMPASGISTGTPSAGSLGSGLSGPASSLPTPPTSAVPPAAPNDFSRGLSAGLGAGGGGGASLLPPPVSSPPPAQVASTTGAVSGSSPVMPVAGPPTTAAPASASAPAAAAGPAGGAVMPPAGPLPPFTSDLPRNAAPVTPAAGPPLTAPPPTPAPAAASPPVAPLPPGVVGSGVGAAAVGAGAGLRSSTPDPLLEGASRLVYELMHASRLYAAIDWCVGVFKTPSGPQTVVVSSEGTGYIPPGVFLPRSVRLLFPDPGLSDAFRARWFAWVNPALTMLAYATSCTELDPNLELYAVAVSTDHGGSAVPARDAGVPHYEDCSLLVSPIKADAPAPSLDATRMHRLEALDRAEYARLTGTPDRSESWSTTDAAVRVALSRASALLGFSIPPVIRQITQVLENGESVSDDKWVELEMVRVNAILDSASQRPGRMLASDGATPYARAYHNLARLAELLALWRSNDPQHAEIAYTAAQITTEARLWPTGGE</sequence>
<feature type="compositionally biased region" description="Low complexity" evidence="1">
    <location>
        <begin position="264"/>
        <end position="274"/>
    </location>
</feature>
<feature type="compositionally biased region" description="Pro residues" evidence="1">
    <location>
        <begin position="363"/>
        <end position="373"/>
    </location>
</feature>
<feature type="compositionally biased region" description="Pro residues" evidence="1">
    <location>
        <begin position="329"/>
        <end position="340"/>
    </location>
</feature>
<reference evidence="3" key="1">
    <citation type="submission" date="2018-05" db="EMBL/GenBank/DDBJ databases">
        <authorList>
            <person name="Deangelis K."/>
            <person name="Huntemann M."/>
            <person name="Clum A."/>
            <person name="Pillay M."/>
            <person name="Palaniappan K."/>
            <person name="Varghese N."/>
            <person name="Mikhailova N."/>
            <person name="Stamatis D."/>
            <person name="Reddy T."/>
            <person name="Daum C."/>
            <person name="Shapiro N."/>
            <person name="Ivanova N."/>
            <person name="Kyrpides N."/>
            <person name="Woyke T."/>
        </authorList>
    </citation>
    <scope>NUCLEOTIDE SEQUENCE [LARGE SCALE GENOMIC DNA]</scope>
    <source>
        <strain evidence="3">GAS496</strain>
    </source>
</reference>
<keyword evidence="3" id="KW-1185">Reference proteome</keyword>
<feature type="region of interest" description="Disordered" evidence="1">
    <location>
        <begin position="151"/>
        <end position="460"/>
    </location>
</feature>
<evidence type="ECO:0000256" key="1">
    <source>
        <dbReference type="SAM" id="MobiDB-lite"/>
    </source>
</evidence>
<dbReference type="EMBL" id="QJJU01000028">
    <property type="protein sequence ID" value="PXX01562.1"/>
    <property type="molecule type" value="Genomic_DNA"/>
</dbReference>
<organism evidence="2 3">
    <name type="scientific">Mycolicibacterium moriokaense</name>
    <dbReference type="NCBI Taxonomy" id="39691"/>
    <lineage>
        <taxon>Bacteria</taxon>
        <taxon>Bacillati</taxon>
        <taxon>Actinomycetota</taxon>
        <taxon>Actinomycetes</taxon>
        <taxon>Mycobacteriales</taxon>
        <taxon>Mycobacteriaceae</taxon>
        <taxon>Mycolicibacterium</taxon>
    </lineage>
</organism>
<reference evidence="2 3" key="2">
    <citation type="submission" date="2018-06" db="EMBL/GenBank/DDBJ databases">
        <title>Sequencing of bacterial isolates from soil warming experiment in Harvard Forest, Massachusetts, USA.</title>
        <authorList>
            <person name="Deangelis K.PhD."/>
        </authorList>
    </citation>
    <scope>NUCLEOTIDE SEQUENCE [LARGE SCALE GENOMIC DNA]</scope>
    <source>
        <strain evidence="2 3">GAS496</strain>
    </source>
</reference>
<dbReference type="Proteomes" id="UP000247781">
    <property type="component" value="Unassembled WGS sequence"/>
</dbReference>
<evidence type="ECO:0000313" key="2">
    <source>
        <dbReference type="EMBL" id="PXX01562.1"/>
    </source>
</evidence>
<comment type="caution">
    <text evidence="2">The sequence shown here is derived from an EMBL/GenBank/DDBJ whole genome shotgun (WGS) entry which is preliminary data.</text>
</comment>
<dbReference type="AlphaFoldDB" id="A0A318H8V8"/>
<proteinExistence type="predicted"/>
<feature type="compositionally biased region" description="Gly residues" evidence="1">
    <location>
        <begin position="350"/>
        <end position="360"/>
    </location>
</feature>
<protein>
    <submittedName>
        <fullName evidence="2">Uncharacterized protein</fullName>
    </submittedName>
</protein>
<feature type="compositionally biased region" description="Low complexity" evidence="1">
    <location>
        <begin position="235"/>
        <end position="247"/>
    </location>
</feature>
<feature type="compositionally biased region" description="Polar residues" evidence="1">
    <location>
        <begin position="277"/>
        <end position="299"/>
    </location>
</feature>
<feature type="compositionally biased region" description="Low complexity" evidence="1">
    <location>
        <begin position="387"/>
        <end position="419"/>
    </location>
</feature>